<comment type="caution">
    <text evidence="3">The sequence shown here is derived from an EMBL/GenBank/DDBJ whole genome shotgun (WGS) entry which is preliminary data.</text>
</comment>
<organism evidence="3 4">
    <name type="scientific">Nephila pilipes</name>
    <name type="common">Giant wood spider</name>
    <name type="synonym">Nephila maculata</name>
    <dbReference type="NCBI Taxonomy" id="299642"/>
    <lineage>
        <taxon>Eukaryota</taxon>
        <taxon>Metazoa</taxon>
        <taxon>Ecdysozoa</taxon>
        <taxon>Arthropoda</taxon>
        <taxon>Chelicerata</taxon>
        <taxon>Arachnida</taxon>
        <taxon>Araneae</taxon>
        <taxon>Araneomorphae</taxon>
        <taxon>Entelegynae</taxon>
        <taxon>Araneoidea</taxon>
        <taxon>Nephilidae</taxon>
        <taxon>Nephila</taxon>
    </lineage>
</organism>
<accession>A0A8X6IX48</accession>
<feature type="chain" id="PRO_5036492885" evidence="2">
    <location>
        <begin position="20"/>
        <end position="292"/>
    </location>
</feature>
<dbReference type="AlphaFoldDB" id="A0A8X6IX48"/>
<dbReference type="Proteomes" id="UP000887013">
    <property type="component" value="Unassembled WGS sequence"/>
</dbReference>
<protein>
    <submittedName>
        <fullName evidence="3">Uncharacterized protein</fullName>
    </submittedName>
</protein>
<evidence type="ECO:0000256" key="2">
    <source>
        <dbReference type="SAM" id="SignalP"/>
    </source>
</evidence>
<proteinExistence type="predicted"/>
<gene>
    <name evidence="3" type="primary">AVEN_91475_1</name>
    <name evidence="3" type="ORF">NPIL_65581</name>
</gene>
<keyword evidence="1" id="KW-0472">Membrane</keyword>
<reference evidence="3" key="1">
    <citation type="submission" date="2020-08" db="EMBL/GenBank/DDBJ databases">
        <title>Multicomponent nature underlies the extraordinary mechanical properties of spider dragline silk.</title>
        <authorList>
            <person name="Kono N."/>
            <person name="Nakamura H."/>
            <person name="Mori M."/>
            <person name="Yoshida Y."/>
            <person name="Ohtoshi R."/>
            <person name="Malay A.D."/>
            <person name="Moran D.A.P."/>
            <person name="Tomita M."/>
            <person name="Numata K."/>
            <person name="Arakawa K."/>
        </authorList>
    </citation>
    <scope>NUCLEOTIDE SEQUENCE</scope>
</reference>
<keyword evidence="4" id="KW-1185">Reference proteome</keyword>
<sequence>MEYLSKFLILLCIFVNVETNEEVSGKNTTNSTILKRKGRENYGPYPPTKVNDNFGEYEEETFIHPEIITYNGKPSQGNDYFSSDQYKGSEPYSDYNSLSYPSLSNNYKGYPFYPSRYPSPNAQQALSMMALVNKKGATTKPEETGLLSKFIADPNTAAAAIIPLSIAAAAVVPVLMNLIMGGTPTPMISTTANNKRSVDVSRSLDDLMNGMFRFSRDVESSEECIEKTICKAVCGDPGVFMSDYIKKVAPKIAHLIKHDLSDNSQIKHLVDGVKRNNCSDVCKSYEIYSEFV</sequence>
<feature type="signal peptide" evidence="2">
    <location>
        <begin position="1"/>
        <end position="19"/>
    </location>
</feature>
<evidence type="ECO:0000313" key="3">
    <source>
        <dbReference type="EMBL" id="GFS62030.1"/>
    </source>
</evidence>
<keyword evidence="1" id="KW-0812">Transmembrane</keyword>
<evidence type="ECO:0000313" key="4">
    <source>
        <dbReference type="Proteomes" id="UP000887013"/>
    </source>
</evidence>
<feature type="transmembrane region" description="Helical" evidence="1">
    <location>
        <begin position="157"/>
        <end position="179"/>
    </location>
</feature>
<dbReference type="EMBL" id="BMAW01047643">
    <property type="protein sequence ID" value="GFS62030.1"/>
    <property type="molecule type" value="Genomic_DNA"/>
</dbReference>
<dbReference type="OrthoDB" id="6451663at2759"/>
<evidence type="ECO:0000256" key="1">
    <source>
        <dbReference type="SAM" id="Phobius"/>
    </source>
</evidence>
<keyword evidence="1" id="KW-1133">Transmembrane helix</keyword>
<name>A0A8X6IX48_NEPPI</name>
<keyword evidence="2" id="KW-0732">Signal</keyword>